<sequence>MKNLLIYSVSNTERLSYILNFFWGNNYHITNSVEDFRSHIGAKIAYSSDQIDERAYWIQSTDLLQKQNIEPQSCNISYWKNLPIFFQNGGDLPFDILAASFYLLSRYEEYLPHEKDQYGRYKETNAIAFKEKFLHLPLVDLWFQQVETILQEKFSDYQPQLSTFRYIPTFDIDMPYALLHKPFYVQVGRLAKNMLNGNREEFNFQINILTAKTQDPFDTFSLLDTQINQYVFSPL</sequence>
<name>A0A2W5ELL6_9SPHI</name>
<protein>
    <recommendedName>
        <fullName evidence="1">DUF7033 domain-containing protein</fullName>
    </recommendedName>
</protein>
<accession>A0A2W5ELL6</accession>
<dbReference type="AlphaFoldDB" id="A0A2W5ELL6"/>
<gene>
    <name evidence="2" type="ORF">DI598_16945</name>
</gene>
<organism evidence="2 3">
    <name type="scientific">Pseudopedobacter saltans</name>
    <dbReference type="NCBI Taxonomy" id="151895"/>
    <lineage>
        <taxon>Bacteria</taxon>
        <taxon>Pseudomonadati</taxon>
        <taxon>Bacteroidota</taxon>
        <taxon>Sphingobacteriia</taxon>
        <taxon>Sphingobacteriales</taxon>
        <taxon>Sphingobacteriaceae</taxon>
        <taxon>Pseudopedobacter</taxon>
    </lineage>
</organism>
<comment type="caution">
    <text evidence="2">The sequence shown here is derived from an EMBL/GenBank/DDBJ whole genome shotgun (WGS) entry which is preliminary data.</text>
</comment>
<proteinExistence type="predicted"/>
<feature type="non-terminal residue" evidence="2">
    <location>
        <position position="235"/>
    </location>
</feature>
<dbReference type="EMBL" id="QFOI01000433">
    <property type="protein sequence ID" value="PZP42427.1"/>
    <property type="molecule type" value="Genomic_DNA"/>
</dbReference>
<evidence type="ECO:0000313" key="3">
    <source>
        <dbReference type="Proteomes" id="UP000249645"/>
    </source>
</evidence>
<reference evidence="2 3" key="1">
    <citation type="submission" date="2017-11" db="EMBL/GenBank/DDBJ databases">
        <title>Infants hospitalized years apart are colonized by the same room-sourced microbial strains.</title>
        <authorList>
            <person name="Brooks B."/>
            <person name="Olm M.R."/>
            <person name="Firek B.A."/>
            <person name="Baker R."/>
            <person name="Thomas B.C."/>
            <person name="Morowitz M.J."/>
            <person name="Banfield J.F."/>
        </authorList>
    </citation>
    <scope>NUCLEOTIDE SEQUENCE [LARGE SCALE GENOMIC DNA]</scope>
    <source>
        <strain evidence="2">S2_009_000_R2_76</strain>
    </source>
</reference>
<evidence type="ECO:0000313" key="2">
    <source>
        <dbReference type="EMBL" id="PZP42427.1"/>
    </source>
</evidence>
<dbReference type="Pfam" id="PF23019">
    <property type="entry name" value="DUF7033"/>
    <property type="match status" value="1"/>
</dbReference>
<dbReference type="InterPro" id="IPR054297">
    <property type="entry name" value="DUF7033"/>
</dbReference>
<feature type="domain" description="DUF7033" evidence="1">
    <location>
        <begin position="92"/>
        <end position="179"/>
    </location>
</feature>
<evidence type="ECO:0000259" key="1">
    <source>
        <dbReference type="Pfam" id="PF23019"/>
    </source>
</evidence>
<dbReference type="Proteomes" id="UP000249645">
    <property type="component" value="Unassembled WGS sequence"/>
</dbReference>